<proteinExistence type="predicted"/>
<name>A0ABZ1ZMU8_STRAQ</name>
<protein>
    <submittedName>
        <fullName evidence="1">Uncharacterized protein</fullName>
    </submittedName>
</protein>
<dbReference type="EMBL" id="CP109491">
    <property type="protein sequence ID" value="WUX40077.1"/>
    <property type="molecule type" value="Genomic_DNA"/>
</dbReference>
<keyword evidence="2" id="KW-1185">Reference proteome</keyword>
<evidence type="ECO:0000313" key="1">
    <source>
        <dbReference type="EMBL" id="WUX40077.1"/>
    </source>
</evidence>
<gene>
    <name evidence="1" type="ORF">OG367_29415</name>
</gene>
<evidence type="ECO:0000313" key="2">
    <source>
        <dbReference type="Proteomes" id="UP001431926"/>
    </source>
</evidence>
<sequence>MSRSRNTNRLAKKIRDRTQLTLSTASRLARQANNYLGPSIADSPDPHQRRLEAHMTHVLASSFQDHQLNGALLGVREAEPEAQGVKLTLESDMADEVLRELLPRFDHDYGGIRGVPGLRVRGSKRRLVLHDAVSPAQVTVTRADGGSFRLPSARDGEVLLWNRFPDGLSGDEKQEAEEWTDSRGINDLRVRDLLMSRIMRRPGLINRTAAPHGFANCYTHHAGDLVIEWCCGDTVETLCAVLLAHGFADDVPRANVIELVSRHSAHLGDRTVILNRHGSCLYGRNAKYIAESIRKGYAT</sequence>
<organism evidence="1 2">
    <name type="scientific">Streptomyces anulatus</name>
    <name type="common">Streptomyces chrysomallus</name>
    <dbReference type="NCBI Taxonomy" id="1892"/>
    <lineage>
        <taxon>Bacteria</taxon>
        <taxon>Bacillati</taxon>
        <taxon>Actinomycetota</taxon>
        <taxon>Actinomycetes</taxon>
        <taxon>Kitasatosporales</taxon>
        <taxon>Streptomycetaceae</taxon>
        <taxon>Streptomyces</taxon>
    </lineage>
</organism>
<dbReference type="RefSeq" id="WP_329358214.1">
    <property type="nucleotide sequence ID" value="NZ_CP109490.1"/>
</dbReference>
<reference evidence="1" key="1">
    <citation type="submission" date="2022-10" db="EMBL/GenBank/DDBJ databases">
        <title>The complete genomes of actinobacterial strains from the NBC collection.</title>
        <authorList>
            <person name="Joergensen T.S."/>
            <person name="Alvarez Arevalo M."/>
            <person name="Sterndorff E.B."/>
            <person name="Faurdal D."/>
            <person name="Vuksanovic O."/>
            <person name="Mourched A.-S."/>
            <person name="Charusanti P."/>
            <person name="Shaw S."/>
            <person name="Blin K."/>
            <person name="Weber T."/>
        </authorList>
    </citation>
    <scope>NUCLEOTIDE SEQUENCE</scope>
    <source>
        <strain evidence="1">NBC_01436</strain>
    </source>
</reference>
<dbReference type="Proteomes" id="UP001431926">
    <property type="component" value="Chromosome"/>
</dbReference>
<accession>A0ABZ1ZMU8</accession>